<keyword evidence="13 16" id="KW-0830">Ubiquinone</keyword>
<evidence type="ECO:0000256" key="1">
    <source>
        <dbReference type="ARBA" id="ARBA00022448"/>
    </source>
</evidence>
<dbReference type="AlphaFoldDB" id="A0A5B9R478"/>
<evidence type="ECO:0000256" key="17">
    <source>
        <dbReference type="PIRSR" id="PIRSR016055-50"/>
    </source>
</evidence>
<keyword evidence="18" id="KW-0560">Oxidoreductase</keyword>
<dbReference type="GO" id="GO:0016655">
    <property type="term" value="F:oxidoreductase activity, acting on NAD(P)H, quinone or similar compound as acceptor"/>
    <property type="evidence" value="ECO:0007669"/>
    <property type="project" value="UniProtKB-UniRule"/>
</dbReference>
<keyword evidence="11 16" id="KW-0915">Sodium</keyword>
<dbReference type="InterPro" id="IPR004338">
    <property type="entry name" value="NqrB/RnfD"/>
</dbReference>
<comment type="subunit">
    <text evidence="16">Composed of six subunits; NqrA, NqrB, NqrC, NqrD, NqrE and NqrF.</text>
</comment>
<accession>A0A5B9R478</accession>
<evidence type="ECO:0000256" key="6">
    <source>
        <dbReference type="ARBA" id="ARBA00022643"/>
    </source>
</evidence>
<dbReference type="Pfam" id="PF03116">
    <property type="entry name" value="NQR2_RnfD_RnfE"/>
    <property type="match status" value="1"/>
</dbReference>
<dbReference type="NCBIfam" id="TIGR01937">
    <property type="entry name" value="nqrB"/>
    <property type="match status" value="1"/>
</dbReference>
<dbReference type="GO" id="GO:0006814">
    <property type="term" value="P:sodium ion transport"/>
    <property type="evidence" value="ECO:0007669"/>
    <property type="project" value="UniProtKB-UniRule"/>
</dbReference>
<gene>
    <name evidence="16 18" type="primary">nqrB</name>
    <name evidence="18" type="ORF">UC8_32400</name>
</gene>
<dbReference type="NCBIfam" id="NF003756">
    <property type="entry name" value="PRK05349.1"/>
    <property type="match status" value="1"/>
</dbReference>
<evidence type="ECO:0000256" key="4">
    <source>
        <dbReference type="ARBA" id="ARBA00022553"/>
    </source>
</evidence>
<keyword evidence="4 16" id="KW-0597">Phosphoprotein</keyword>
<feature type="transmembrane region" description="Helical" evidence="16">
    <location>
        <begin position="394"/>
        <end position="414"/>
    </location>
</feature>
<keyword evidence="7 16" id="KW-0812">Transmembrane</keyword>
<evidence type="ECO:0000313" key="18">
    <source>
        <dbReference type="EMBL" id="QEG41221.1"/>
    </source>
</evidence>
<sequence length="428" mass="46274">MQALRDILDKVHPHFAEGGLLEKAYPVYEALDTFLYTPGETATGATHVRDAIDLKRMMITVVLALIPVTLFGMWNVGYQANLSLQAMEQAEVEVEQDWHHAVHNYIGFENDPANHLDNFILGAIFFIPIYTVCMFVGGHVEMVFSVIRGHEINEGFLVTGLLFPLTLPASIPLWQVAVGIAFGVIVAKEVFGGTGRNFLNVALTARAYLYFAHAGDISGDKVWTAVDGFSGPTPLGALAISPPAESVETTLSTIQYAYASNTATGVAEAPVSWMSAFLGTIQGCVGETSALLCIVGALILIAAGIGSWRIMLSVILGTLATSLLMNQVSSDTNPMFAVPFHWHMVIGGLAFGLVYMATDPVSASMTNTGKWFYGGLIGLMTVLIRVVNPAFPEGVMLAILFGNVFAPLIDYFVMQINIRRRVARYETA</sequence>
<evidence type="ECO:0000256" key="11">
    <source>
        <dbReference type="ARBA" id="ARBA00023053"/>
    </source>
</evidence>
<keyword evidence="1 16" id="KW-0813">Transport</keyword>
<comment type="subcellular location">
    <subcellularLocation>
        <location evidence="16">Cell membrane</location>
        <topology evidence="16">Multi-pass membrane protein</topology>
    </subcellularLocation>
</comment>
<evidence type="ECO:0000256" key="10">
    <source>
        <dbReference type="ARBA" id="ARBA00023027"/>
    </source>
</evidence>
<evidence type="ECO:0000256" key="2">
    <source>
        <dbReference type="ARBA" id="ARBA00022475"/>
    </source>
</evidence>
<keyword evidence="6 16" id="KW-0288">FMN</keyword>
<protein>
    <recommendedName>
        <fullName evidence="16">Na(+)-translocating NADH-quinone reductase subunit B</fullName>
        <shortName evidence="16">Na(+)-NQR subunit B</shortName>
        <shortName evidence="16">Na(+)-translocating NQR subunit B</shortName>
        <ecNumber evidence="16">7.2.1.1</ecNumber>
    </recommendedName>
    <alternativeName>
        <fullName evidence="16">NQR complex subunit B</fullName>
    </alternativeName>
    <alternativeName>
        <fullName evidence="16">NQR-1 subunit B</fullName>
    </alternativeName>
</protein>
<dbReference type="KEGG" id="rul:UC8_32400"/>
<comment type="catalytic activity">
    <reaction evidence="16">
        <text>a ubiquinone + n Na(+)(in) + NADH + H(+) = a ubiquinol + n Na(+)(out) + NAD(+)</text>
        <dbReference type="Rhea" id="RHEA:47748"/>
        <dbReference type="Rhea" id="RHEA-COMP:9565"/>
        <dbReference type="Rhea" id="RHEA-COMP:9566"/>
        <dbReference type="ChEBI" id="CHEBI:15378"/>
        <dbReference type="ChEBI" id="CHEBI:16389"/>
        <dbReference type="ChEBI" id="CHEBI:17976"/>
        <dbReference type="ChEBI" id="CHEBI:29101"/>
        <dbReference type="ChEBI" id="CHEBI:57540"/>
        <dbReference type="ChEBI" id="CHEBI:57945"/>
        <dbReference type="EC" id="7.2.1.1"/>
    </reaction>
</comment>
<comment type="similarity">
    <text evidence="16">Belongs to the NqrB/RnfD family.</text>
</comment>
<dbReference type="PANTHER" id="PTHR30578">
    <property type="entry name" value="ELECTRON TRANSPORT COMPLEX PROTEIN RNFD"/>
    <property type="match status" value="1"/>
</dbReference>
<dbReference type="EC" id="7.2.1.1" evidence="16"/>
<evidence type="ECO:0000256" key="14">
    <source>
        <dbReference type="ARBA" id="ARBA00023136"/>
    </source>
</evidence>
<dbReference type="OrthoDB" id="9776359at2"/>
<reference evidence="18 19" key="1">
    <citation type="submission" date="2019-08" db="EMBL/GenBank/DDBJ databases">
        <title>Deep-cultivation of Planctomycetes and their phenomic and genomic characterization uncovers novel biology.</title>
        <authorList>
            <person name="Wiegand S."/>
            <person name="Jogler M."/>
            <person name="Boedeker C."/>
            <person name="Pinto D."/>
            <person name="Vollmers J."/>
            <person name="Rivas-Marin E."/>
            <person name="Kohn T."/>
            <person name="Peeters S.H."/>
            <person name="Heuer A."/>
            <person name="Rast P."/>
            <person name="Oberbeckmann S."/>
            <person name="Bunk B."/>
            <person name="Jeske O."/>
            <person name="Meyerdierks A."/>
            <person name="Storesund J.E."/>
            <person name="Kallscheuer N."/>
            <person name="Luecker S."/>
            <person name="Lage O.M."/>
            <person name="Pohl T."/>
            <person name="Merkel B.J."/>
            <person name="Hornburger P."/>
            <person name="Mueller R.-W."/>
            <person name="Bruemmer F."/>
            <person name="Labrenz M."/>
            <person name="Spormann A.M."/>
            <person name="Op den Camp H."/>
            <person name="Overmann J."/>
            <person name="Amann R."/>
            <person name="Jetten M.S.M."/>
            <person name="Mascher T."/>
            <person name="Medema M.H."/>
            <person name="Devos D.P."/>
            <person name="Kaster A.-K."/>
            <person name="Ovreas L."/>
            <person name="Rohde M."/>
            <person name="Galperin M.Y."/>
            <person name="Jogler C."/>
        </authorList>
    </citation>
    <scope>NUCLEOTIDE SEQUENCE [LARGE SCALE GENOMIC DNA]</scope>
    <source>
        <strain evidence="18 19">UC8</strain>
    </source>
</reference>
<dbReference type="PANTHER" id="PTHR30578:SF1">
    <property type="entry name" value="NA(+)-TRANSLOCATING NADH-QUINONE REDUCTASE SUBUNIT B"/>
    <property type="match status" value="1"/>
</dbReference>
<dbReference type="InterPro" id="IPR010966">
    <property type="entry name" value="NqrB"/>
</dbReference>
<keyword evidence="12 16" id="KW-0406">Ion transport</keyword>
<comment type="caution">
    <text evidence="16">Lacks conserved residue(s) required for the propagation of feature annotation.</text>
</comment>
<feature type="modified residue" description="FMN phosphoryl threonine" evidence="16 17">
    <location>
        <position position="233"/>
    </location>
</feature>
<feature type="transmembrane region" description="Helical" evidence="16">
    <location>
        <begin position="340"/>
        <end position="358"/>
    </location>
</feature>
<organism evidence="18 19">
    <name type="scientific">Roseimaritima ulvae</name>
    <dbReference type="NCBI Taxonomy" id="980254"/>
    <lineage>
        <taxon>Bacteria</taxon>
        <taxon>Pseudomonadati</taxon>
        <taxon>Planctomycetota</taxon>
        <taxon>Planctomycetia</taxon>
        <taxon>Pirellulales</taxon>
        <taxon>Pirellulaceae</taxon>
        <taxon>Roseimaritima</taxon>
    </lineage>
</organism>
<evidence type="ECO:0000313" key="19">
    <source>
        <dbReference type="Proteomes" id="UP000325286"/>
    </source>
</evidence>
<feature type="transmembrane region" description="Helical" evidence="16">
    <location>
        <begin position="119"/>
        <end position="144"/>
    </location>
</feature>
<evidence type="ECO:0000256" key="16">
    <source>
        <dbReference type="HAMAP-Rule" id="MF_00426"/>
    </source>
</evidence>
<keyword evidence="8 16" id="KW-1278">Translocase</keyword>
<name>A0A5B9R478_9BACT</name>
<evidence type="ECO:0000256" key="15">
    <source>
        <dbReference type="ARBA" id="ARBA00023201"/>
    </source>
</evidence>
<keyword evidence="3" id="KW-0997">Cell inner membrane</keyword>
<feature type="transmembrane region" description="Helical" evidence="16">
    <location>
        <begin position="280"/>
        <end position="303"/>
    </location>
</feature>
<dbReference type="RefSeq" id="WP_068139345.1">
    <property type="nucleotide sequence ID" value="NZ_CP042914.1"/>
</dbReference>
<dbReference type="GO" id="GO:0005886">
    <property type="term" value="C:plasma membrane"/>
    <property type="evidence" value="ECO:0007669"/>
    <property type="project" value="UniProtKB-SubCell"/>
</dbReference>
<dbReference type="HAMAP" id="MF_00426">
    <property type="entry name" value="NqrB"/>
    <property type="match status" value="1"/>
</dbReference>
<evidence type="ECO:0000256" key="13">
    <source>
        <dbReference type="ARBA" id="ARBA00023075"/>
    </source>
</evidence>
<dbReference type="GO" id="GO:0022904">
    <property type="term" value="P:respiratory electron transport chain"/>
    <property type="evidence" value="ECO:0007669"/>
    <property type="project" value="InterPro"/>
</dbReference>
<dbReference type="PIRSF" id="PIRSF016055">
    <property type="entry name" value="NADH-UbQ_OxRdtase_B_su"/>
    <property type="match status" value="1"/>
</dbReference>
<evidence type="ECO:0000256" key="3">
    <source>
        <dbReference type="ARBA" id="ARBA00022519"/>
    </source>
</evidence>
<keyword evidence="9 16" id="KW-1133">Transmembrane helix</keyword>
<keyword evidence="14 16" id="KW-0472">Membrane</keyword>
<evidence type="ECO:0000256" key="12">
    <source>
        <dbReference type="ARBA" id="ARBA00023065"/>
    </source>
</evidence>
<evidence type="ECO:0000256" key="9">
    <source>
        <dbReference type="ARBA" id="ARBA00022989"/>
    </source>
</evidence>
<feature type="transmembrane region" description="Helical" evidence="16">
    <location>
        <begin position="370"/>
        <end position="388"/>
    </location>
</feature>
<dbReference type="GO" id="GO:0055085">
    <property type="term" value="P:transmembrane transport"/>
    <property type="evidence" value="ECO:0007669"/>
    <property type="project" value="InterPro"/>
</dbReference>
<keyword evidence="19" id="KW-1185">Reference proteome</keyword>
<evidence type="ECO:0000256" key="5">
    <source>
        <dbReference type="ARBA" id="ARBA00022630"/>
    </source>
</evidence>
<feature type="transmembrane region" description="Helical" evidence="16">
    <location>
        <begin position="156"/>
        <end position="187"/>
    </location>
</feature>
<keyword evidence="2 16" id="KW-1003">Cell membrane</keyword>
<keyword evidence="15 16" id="KW-0739">Sodium transport</keyword>
<comment type="cofactor">
    <cofactor evidence="16 17">
        <name>FMN</name>
        <dbReference type="ChEBI" id="CHEBI:58210"/>
    </cofactor>
</comment>
<keyword evidence="5 16" id="KW-0285">Flavoprotein</keyword>
<keyword evidence="10 16" id="KW-0520">NAD</keyword>
<feature type="transmembrane region" description="Helical" evidence="16">
    <location>
        <begin position="57"/>
        <end position="77"/>
    </location>
</feature>
<dbReference type="Proteomes" id="UP000325286">
    <property type="component" value="Chromosome"/>
</dbReference>
<dbReference type="GO" id="GO:0010181">
    <property type="term" value="F:FMN binding"/>
    <property type="evidence" value="ECO:0007669"/>
    <property type="project" value="InterPro"/>
</dbReference>
<comment type="function">
    <text evidence="16">NQR complex catalyzes the reduction of ubiquinone-1 to ubiquinol by two successive reactions, coupled with the transport of Na(+) ions from the cytoplasm to the periplasm. NqrA to NqrE are probably involved in the second step, the conversion of ubisemiquinone to ubiquinol.</text>
</comment>
<evidence type="ECO:0000256" key="7">
    <source>
        <dbReference type="ARBA" id="ARBA00022692"/>
    </source>
</evidence>
<proteinExistence type="inferred from homology"/>
<evidence type="ECO:0000256" key="8">
    <source>
        <dbReference type="ARBA" id="ARBA00022967"/>
    </source>
</evidence>
<dbReference type="EMBL" id="CP042914">
    <property type="protein sequence ID" value="QEG41221.1"/>
    <property type="molecule type" value="Genomic_DNA"/>
</dbReference>